<sequence length="142" mass="16936">MRSNSNHLFKKEPIYDSEIQLVKNFLKTARIAIQNKGQQMPQQQQQEVDLNMNRVASQNKVLPKYLKVRLKLLMTGYLNGRRVLIRNLVIFLGIQWCYHSNFNDQIKVSTLLFFNYVHKLKFQMKSFQGKLKNMEFQIKVNK</sequence>
<comment type="caution">
    <text evidence="1">The sequence shown here is derived from an EMBL/GenBank/DDBJ whole genome shotgun (WGS) entry which is preliminary data.</text>
</comment>
<name>A0A8S1YM95_9CILI</name>
<dbReference type="EMBL" id="CAJJDO010000219">
    <property type="protein sequence ID" value="CAD8214491.1"/>
    <property type="molecule type" value="Genomic_DNA"/>
</dbReference>
<dbReference type="AlphaFoldDB" id="A0A8S1YM95"/>
<evidence type="ECO:0000313" key="1">
    <source>
        <dbReference type="EMBL" id="CAD8214491.1"/>
    </source>
</evidence>
<accession>A0A8S1YM95</accession>
<protein>
    <submittedName>
        <fullName evidence="1">Uncharacterized protein</fullName>
    </submittedName>
</protein>
<dbReference type="Proteomes" id="UP000689195">
    <property type="component" value="Unassembled WGS sequence"/>
</dbReference>
<gene>
    <name evidence="1" type="ORF">PPENT_87.1.T2190002</name>
</gene>
<organism evidence="1 2">
    <name type="scientific">Paramecium pentaurelia</name>
    <dbReference type="NCBI Taxonomy" id="43138"/>
    <lineage>
        <taxon>Eukaryota</taxon>
        <taxon>Sar</taxon>
        <taxon>Alveolata</taxon>
        <taxon>Ciliophora</taxon>
        <taxon>Intramacronucleata</taxon>
        <taxon>Oligohymenophorea</taxon>
        <taxon>Peniculida</taxon>
        <taxon>Parameciidae</taxon>
        <taxon>Paramecium</taxon>
    </lineage>
</organism>
<reference evidence="1" key="1">
    <citation type="submission" date="2021-01" db="EMBL/GenBank/DDBJ databases">
        <authorList>
            <consortium name="Genoscope - CEA"/>
            <person name="William W."/>
        </authorList>
    </citation>
    <scope>NUCLEOTIDE SEQUENCE</scope>
</reference>
<keyword evidence="2" id="KW-1185">Reference proteome</keyword>
<evidence type="ECO:0000313" key="2">
    <source>
        <dbReference type="Proteomes" id="UP000689195"/>
    </source>
</evidence>
<proteinExistence type="predicted"/>